<feature type="region of interest" description="Disordered" evidence="1">
    <location>
        <begin position="366"/>
        <end position="442"/>
    </location>
</feature>
<evidence type="ECO:0000313" key="2">
    <source>
        <dbReference type="EMBL" id="CAI2361591.1"/>
    </source>
</evidence>
<sequence>MMTPQQQKEILEKVARLSEQEKKKLQETCLPNWGDGGPNDEAFSSIVSLLKQGHESLVSDMKDSIGANPNSSGHHHVKHEIYGEICRNCEKPYLKLYNKNNEILEQKLAKLFNAVYDKDPLVKETTKEVFECIKTQKIKESINPHLSKAVEECMKEKKNALNELWINELTYCEDKNTNECRLKNISENADSYGKITKELVNSFYLYEAAIETVVDLLKEVLRDTENLTKIFVETIWSDPNINIIIEEILSNTQDLANYTDILEELADINDRLYVLTQNAHPSLPSREANNRTMYDNRRYSEGSYSTDDNPSEEDYRIKDKKKQGKGKGKNKNKNKKNKNKSQHKGHGSSGHQTLAEMEIDDLVNYINGGNSQASKEKSHKKEAGVSSRVQPVDPTKDDPHDVTDKELNETDVDEFKKRIQTSEPPKSKKSQSHKQKIKPNISKEWVHYLRNKLHDL</sequence>
<gene>
    <name evidence="2" type="ORF">ECRASSUSDP1_LOCUS2902</name>
</gene>
<dbReference type="EMBL" id="CAMPGE010002780">
    <property type="protein sequence ID" value="CAI2361591.1"/>
    <property type="molecule type" value="Genomic_DNA"/>
</dbReference>
<evidence type="ECO:0000256" key="1">
    <source>
        <dbReference type="SAM" id="MobiDB-lite"/>
    </source>
</evidence>
<accession>A0AAD1X8F6</accession>
<dbReference type="Proteomes" id="UP001295684">
    <property type="component" value="Unassembled WGS sequence"/>
</dbReference>
<organism evidence="2 3">
    <name type="scientific">Euplotes crassus</name>
    <dbReference type="NCBI Taxonomy" id="5936"/>
    <lineage>
        <taxon>Eukaryota</taxon>
        <taxon>Sar</taxon>
        <taxon>Alveolata</taxon>
        <taxon>Ciliophora</taxon>
        <taxon>Intramacronucleata</taxon>
        <taxon>Spirotrichea</taxon>
        <taxon>Hypotrichia</taxon>
        <taxon>Euplotida</taxon>
        <taxon>Euplotidae</taxon>
        <taxon>Moneuplotes</taxon>
    </lineage>
</organism>
<feature type="compositionally biased region" description="Basic and acidic residues" evidence="1">
    <location>
        <begin position="394"/>
        <end position="417"/>
    </location>
</feature>
<proteinExistence type="predicted"/>
<name>A0AAD1X8F6_EUPCR</name>
<feature type="compositionally biased region" description="Basic residues" evidence="1">
    <location>
        <begin position="427"/>
        <end position="437"/>
    </location>
</feature>
<evidence type="ECO:0000313" key="3">
    <source>
        <dbReference type="Proteomes" id="UP001295684"/>
    </source>
</evidence>
<keyword evidence="3" id="KW-1185">Reference proteome</keyword>
<comment type="caution">
    <text evidence="2">The sequence shown here is derived from an EMBL/GenBank/DDBJ whole genome shotgun (WGS) entry which is preliminary data.</text>
</comment>
<dbReference type="AlphaFoldDB" id="A0AAD1X8F6"/>
<feature type="compositionally biased region" description="Basic and acidic residues" evidence="1">
    <location>
        <begin position="374"/>
        <end position="383"/>
    </location>
</feature>
<reference evidence="2" key="1">
    <citation type="submission" date="2023-07" db="EMBL/GenBank/DDBJ databases">
        <authorList>
            <consortium name="AG Swart"/>
            <person name="Singh M."/>
            <person name="Singh A."/>
            <person name="Seah K."/>
            <person name="Emmerich C."/>
        </authorList>
    </citation>
    <scope>NUCLEOTIDE SEQUENCE</scope>
    <source>
        <strain evidence="2">DP1</strain>
    </source>
</reference>
<protein>
    <submittedName>
        <fullName evidence="2">Uncharacterized protein</fullName>
    </submittedName>
</protein>
<feature type="compositionally biased region" description="Basic residues" evidence="1">
    <location>
        <begin position="318"/>
        <end position="346"/>
    </location>
</feature>
<feature type="region of interest" description="Disordered" evidence="1">
    <location>
        <begin position="282"/>
        <end position="351"/>
    </location>
</feature>